<evidence type="ECO:0000313" key="9">
    <source>
        <dbReference type="EMBL" id="RCW50268.1"/>
    </source>
</evidence>
<evidence type="ECO:0000256" key="2">
    <source>
        <dbReference type="ARBA" id="ARBA00022679"/>
    </source>
</evidence>
<comment type="caution">
    <text evidence="9">The sequence shown here is derived from an EMBL/GenBank/DDBJ whole genome shotgun (WGS) entry which is preliminary data.</text>
</comment>
<proteinExistence type="inferred from homology"/>
<dbReference type="GO" id="GO:0009088">
    <property type="term" value="P:threonine biosynthetic process"/>
    <property type="evidence" value="ECO:0007669"/>
    <property type="project" value="UniProtKB-KW"/>
</dbReference>
<dbReference type="EMBL" id="QPJD01000003">
    <property type="protein sequence ID" value="RCW50268.1"/>
    <property type="molecule type" value="Genomic_DNA"/>
</dbReference>
<dbReference type="RefSeq" id="WP_114379107.1">
    <property type="nucleotide sequence ID" value="NZ_QPJD01000003.1"/>
</dbReference>
<dbReference type="Pfam" id="PF01636">
    <property type="entry name" value="APH"/>
    <property type="match status" value="1"/>
</dbReference>
<dbReference type="Gene3D" id="3.90.1200.10">
    <property type="match status" value="1"/>
</dbReference>
<evidence type="ECO:0000259" key="8">
    <source>
        <dbReference type="Pfam" id="PF01636"/>
    </source>
</evidence>
<dbReference type="InterPro" id="IPR005280">
    <property type="entry name" value="Homoserine_kinase_II"/>
</dbReference>
<evidence type="ECO:0000256" key="5">
    <source>
        <dbReference type="ARBA" id="ARBA00022777"/>
    </source>
</evidence>
<dbReference type="GO" id="GO:0005524">
    <property type="term" value="F:ATP binding"/>
    <property type="evidence" value="ECO:0007669"/>
    <property type="project" value="UniProtKB-KW"/>
</dbReference>
<reference evidence="9 10" key="1">
    <citation type="submission" date="2018-07" db="EMBL/GenBank/DDBJ databases">
        <title>Genomic Encyclopedia of Type Strains, Phase III (KMG-III): the genomes of soil and plant-associated and newly described type strains.</title>
        <authorList>
            <person name="Whitman W."/>
        </authorList>
    </citation>
    <scope>NUCLEOTIDE SEQUENCE [LARGE SCALE GENOMIC DNA]</scope>
    <source>
        <strain evidence="9 10">CECT 7506</strain>
    </source>
</reference>
<evidence type="ECO:0000256" key="6">
    <source>
        <dbReference type="ARBA" id="ARBA00022840"/>
    </source>
</evidence>
<dbReference type="GO" id="GO:0004413">
    <property type="term" value="F:homoserine kinase activity"/>
    <property type="evidence" value="ECO:0007669"/>
    <property type="project" value="InterPro"/>
</dbReference>
<protein>
    <submittedName>
        <fullName evidence="9">Ser/Thr protein kinase RdoA (MazF antagonist)</fullName>
    </submittedName>
</protein>
<dbReference type="PANTHER" id="PTHR21064">
    <property type="entry name" value="AMINOGLYCOSIDE PHOSPHOTRANSFERASE DOMAIN-CONTAINING PROTEIN-RELATED"/>
    <property type="match status" value="1"/>
</dbReference>
<evidence type="ECO:0000256" key="1">
    <source>
        <dbReference type="ARBA" id="ARBA00022605"/>
    </source>
</evidence>
<name>A0A368W5F0_9BACL</name>
<keyword evidence="2" id="KW-0808">Transferase</keyword>
<dbReference type="InterPro" id="IPR050249">
    <property type="entry name" value="Pseudomonas-type_ThrB"/>
</dbReference>
<organism evidence="9 10">
    <name type="scientific">Paenibacillus prosopidis</name>
    <dbReference type="NCBI Taxonomy" id="630520"/>
    <lineage>
        <taxon>Bacteria</taxon>
        <taxon>Bacillati</taxon>
        <taxon>Bacillota</taxon>
        <taxon>Bacilli</taxon>
        <taxon>Bacillales</taxon>
        <taxon>Paenibacillaceae</taxon>
        <taxon>Paenibacillus</taxon>
    </lineage>
</organism>
<evidence type="ECO:0000256" key="7">
    <source>
        <dbReference type="ARBA" id="ARBA00038240"/>
    </source>
</evidence>
<dbReference type="OrthoDB" id="9800774at2"/>
<evidence type="ECO:0000256" key="3">
    <source>
        <dbReference type="ARBA" id="ARBA00022697"/>
    </source>
</evidence>
<dbReference type="PANTHER" id="PTHR21064:SF6">
    <property type="entry name" value="AMINOGLYCOSIDE PHOSPHOTRANSFERASE DOMAIN-CONTAINING PROTEIN"/>
    <property type="match status" value="1"/>
</dbReference>
<keyword evidence="5 9" id="KW-0418">Kinase</keyword>
<keyword evidence="3" id="KW-0791">Threonine biosynthesis</keyword>
<evidence type="ECO:0000256" key="4">
    <source>
        <dbReference type="ARBA" id="ARBA00022741"/>
    </source>
</evidence>
<sequence>MVYIPAIHTVFDKENLFKTMAILYHIGTPIKSRFIANGLNDTYMVETENGPFVLRIYKHQWRSEADIRFELDLLLHLNRFGIPVSYPIPNKDGQLLTEIEAPEGMRYAVLFTFADGSAKVDVDTSRLYGHSTAQLHKAMDSYVPKYKRFELSSTHLFDEPLEKILPFLHHRPDDLKFLTETASRLKNRLNALTEGALDWGVCHGDLHGWNVFHSDSGNVTHFDFDCCGIGWRSYDLSVFLWDRVHGRSKKEDFKDECWDAFLDAYTKERPLKANDLEMIPLFVAARQLWLMGLHTGNSAIWGAWQDDGYFDGKLKFLIAWIDAHSL</sequence>
<dbReference type="SUPFAM" id="SSF56112">
    <property type="entry name" value="Protein kinase-like (PK-like)"/>
    <property type="match status" value="1"/>
</dbReference>
<gene>
    <name evidence="9" type="ORF">DFP97_103286</name>
</gene>
<dbReference type="Gene3D" id="3.30.200.20">
    <property type="entry name" value="Phosphorylase Kinase, domain 1"/>
    <property type="match status" value="1"/>
</dbReference>
<keyword evidence="10" id="KW-1185">Reference proteome</keyword>
<feature type="domain" description="Aminoglycoside phosphotransferase" evidence="8">
    <location>
        <begin position="39"/>
        <end position="265"/>
    </location>
</feature>
<keyword evidence="6" id="KW-0067">ATP-binding</keyword>
<comment type="similarity">
    <text evidence="7">Belongs to the pseudomonas-type ThrB family.</text>
</comment>
<evidence type="ECO:0000313" key="10">
    <source>
        <dbReference type="Proteomes" id="UP000252415"/>
    </source>
</evidence>
<dbReference type="CDD" id="cd05153">
    <property type="entry name" value="HomoserineK_II"/>
    <property type="match status" value="1"/>
</dbReference>
<keyword evidence="4" id="KW-0547">Nucleotide-binding</keyword>
<dbReference type="InterPro" id="IPR011009">
    <property type="entry name" value="Kinase-like_dom_sf"/>
</dbReference>
<keyword evidence="1" id="KW-0028">Amino-acid biosynthesis</keyword>
<accession>A0A368W5F0</accession>
<dbReference type="AlphaFoldDB" id="A0A368W5F0"/>
<dbReference type="Proteomes" id="UP000252415">
    <property type="component" value="Unassembled WGS sequence"/>
</dbReference>
<dbReference type="InterPro" id="IPR002575">
    <property type="entry name" value="Aminoglycoside_PTrfase"/>
</dbReference>